<protein>
    <submittedName>
        <fullName evidence="1">Uncharacterized protein</fullName>
    </submittedName>
</protein>
<keyword evidence="2" id="KW-1185">Reference proteome</keyword>
<dbReference type="AlphaFoldDB" id="A0A2T1LVK4"/>
<dbReference type="OrthoDB" id="423841at2"/>
<proteinExistence type="predicted"/>
<dbReference type="Proteomes" id="UP000239001">
    <property type="component" value="Unassembled WGS sequence"/>
</dbReference>
<evidence type="ECO:0000313" key="1">
    <source>
        <dbReference type="EMBL" id="PSF35759.1"/>
    </source>
</evidence>
<name>A0A2T1LVK4_9CHRO</name>
<dbReference type="RefSeq" id="WP_106457724.1">
    <property type="nucleotide sequence ID" value="NZ_PXOH01000017.1"/>
</dbReference>
<reference evidence="1 2" key="1">
    <citation type="submission" date="2018-03" db="EMBL/GenBank/DDBJ databases">
        <title>The ancient ancestry and fast evolution of plastids.</title>
        <authorList>
            <person name="Moore K.R."/>
            <person name="Magnabosco C."/>
            <person name="Momper L."/>
            <person name="Gold D.A."/>
            <person name="Bosak T."/>
            <person name="Fournier G.P."/>
        </authorList>
    </citation>
    <scope>NUCLEOTIDE SEQUENCE [LARGE SCALE GENOMIC DNA]</scope>
    <source>
        <strain evidence="1 2">CCALA 016</strain>
    </source>
</reference>
<comment type="caution">
    <text evidence="1">The sequence shown here is derived from an EMBL/GenBank/DDBJ whole genome shotgun (WGS) entry which is preliminary data.</text>
</comment>
<evidence type="ECO:0000313" key="2">
    <source>
        <dbReference type="Proteomes" id="UP000239001"/>
    </source>
</evidence>
<accession>A0A2T1LVK4</accession>
<gene>
    <name evidence="1" type="ORF">C7H19_15140</name>
</gene>
<organism evidence="1 2">
    <name type="scientific">Aphanothece hegewaldii CCALA 016</name>
    <dbReference type="NCBI Taxonomy" id="2107694"/>
    <lineage>
        <taxon>Bacteria</taxon>
        <taxon>Bacillati</taxon>
        <taxon>Cyanobacteriota</taxon>
        <taxon>Cyanophyceae</taxon>
        <taxon>Oscillatoriophycideae</taxon>
        <taxon>Chroococcales</taxon>
        <taxon>Aphanothecaceae</taxon>
        <taxon>Aphanothece</taxon>
    </lineage>
</organism>
<dbReference type="EMBL" id="PXOH01000017">
    <property type="protein sequence ID" value="PSF35759.1"/>
    <property type="molecule type" value="Genomic_DNA"/>
</dbReference>
<sequence>MYEGFNSYAAEMAIANLISQHRKLKPLRFSTNQLLEVARSHPIGLKRLEAAEPYLKQEYGIPLKNGKIHLIWESLPSSVLLDYAFGIDAVFQYLGWSYGLDITVNVNDLSRKMAKQKKLFPLLKELQFERVGVCLLESGLVDPKEFLTKLPKNEHFCFSL</sequence>
<reference evidence="1 2" key="2">
    <citation type="submission" date="2018-03" db="EMBL/GenBank/DDBJ databases">
        <authorList>
            <person name="Keele B.F."/>
        </authorList>
    </citation>
    <scope>NUCLEOTIDE SEQUENCE [LARGE SCALE GENOMIC DNA]</scope>
    <source>
        <strain evidence="1 2">CCALA 016</strain>
    </source>
</reference>